<feature type="domain" description="PABS" evidence="6">
    <location>
        <begin position="193"/>
        <end position="442"/>
    </location>
</feature>
<dbReference type="Gene3D" id="3.40.50.150">
    <property type="entry name" value="Vaccinia Virus protein VP39"/>
    <property type="match status" value="1"/>
</dbReference>
<dbReference type="PANTHER" id="PTHR11558">
    <property type="entry name" value="SPERMIDINE/SPERMINE SYNTHASE"/>
    <property type="match status" value="1"/>
</dbReference>
<comment type="catalytic activity">
    <reaction evidence="4">
        <text>S-adenosyl 3-(methylsulfanyl)propylamine + putrescine = S-methyl-5'-thioadenosine + spermidine + H(+)</text>
        <dbReference type="Rhea" id="RHEA:12721"/>
        <dbReference type="ChEBI" id="CHEBI:15378"/>
        <dbReference type="ChEBI" id="CHEBI:17509"/>
        <dbReference type="ChEBI" id="CHEBI:57443"/>
        <dbReference type="ChEBI" id="CHEBI:57834"/>
        <dbReference type="ChEBI" id="CHEBI:326268"/>
        <dbReference type="EC" id="2.5.1.16"/>
    </reaction>
</comment>
<feature type="transmembrane region" description="Helical" evidence="4">
    <location>
        <begin position="680"/>
        <end position="705"/>
    </location>
</feature>
<dbReference type="GO" id="GO:0004766">
    <property type="term" value="F:spermidine synthase activity"/>
    <property type="evidence" value="ECO:0007669"/>
    <property type="project" value="UniProtKB-UniRule"/>
</dbReference>
<dbReference type="EMBL" id="DTMQ01000042">
    <property type="protein sequence ID" value="HGE99782.1"/>
    <property type="molecule type" value="Genomic_DNA"/>
</dbReference>
<evidence type="ECO:0000256" key="3">
    <source>
        <dbReference type="ARBA" id="ARBA00023115"/>
    </source>
</evidence>
<dbReference type="SUPFAM" id="SSF53335">
    <property type="entry name" value="S-adenosyl-L-methionine-dependent methyltransferases"/>
    <property type="match status" value="1"/>
</dbReference>
<feature type="transmembrane region" description="Helical" evidence="4">
    <location>
        <begin position="549"/>
        <end position="572"/>
    </location>
</feature>
<evidence type="ECO:0000259" key="6">
    <source>
        <dbReference type="PROSITE" id="PS51006"/>
    </source>
</evidence>
<feature type="transmembrane region" description="Helical" evidence="4">
    <location>
        <begin position="32"/>
        <end position="53"/>
    </location>
</feature>
<feature type="transmembrane region" description="Helical" evidence="4">
    <location>
        <begin position="145"/>
        <end position="167"/>
    </location>
</feature>
<feature type="transmembrane region" description="Helical" evidence="4">
    <location>
        <begin position="584"/>
        <end position="606"/>
    </location>
</feature>
<keyword evidence="4" id="KW-1003">Cell membrane</keyword>
<dbReference type="InterPro" id="IPR030374">
    <property type="entry name" value="PABS"/>
</dbReference>
<feature type="transmembrane region" description="Helical" evidence="4">
    <location>
        <begin position="612"/>
        <end position="633"/>
    </location>
</feature>
<comment type="caution">
    <text evidence="4 5">Lacks conserved residue(s) required for the propagation of feature annotation.</text>
</comment>
<keyword evidence="4" id="KW-0745">Spermidine biosynthesis</keyword>
<comment type="subunit">
    <text evidence="4">Homodimer or homotetramer.</text>
</comment>
<keyword evidence="2 4" id="KW-0808">Transferase</keyword>
<comment type="subcellular location">
    <subcellularLocation>
        <location evidence="4">Cell membrane</location>
        <topology evidence="4">Multi-pass membrane protein</topology>
    </subcellularLocation>
</comment>
<sequence>MFLLYLLILGMSGITAQVVLLRSFLTTAQGNEMAIGVIFGIWVIGESLGAFLLRKSPSKNPWTQFFLFNSLFAILFPFSLLFLFFSRKIFGFTLGEVILLPHLLLLSLSLIFPLSFLHGALFVISARTLSLLDPGESIRPISKTYILENAGTIIGGLLLYFFLIPHLTPFQISFLFASLNFLILCFLKLRIHFSLFFLFFTILFSFEGKLRQPILSLWWGKERIFLYENTQYGNITVTEQEGEYTLFYDGFPFSILPNPEVSSIEDLAHFSLLAHPQPKNCLLIGQGFGGLIREILKHPIENLDYLELDPKLIALYQRFPLSKEELAEKRVRVFYEDGRRFLASHPEKRYDIIIINHSLPLTLNANRYFTKEFYLECRKRLRDNGVLITLSPSSLTYFTPPLQNLIRIHLHTLKNVFPFVYFIPGEFNIYIAEKEKKVFNPDTLSFRWERRGIETKIFSPEYLRIRLNPYYFERLEEIVSYSPPKEVINEDLSPKGFLRSLSYLTSLSSLRLSKFYQGIEDSPFLLYLLFPTLLFLFTLISGFSQRRRFVPFILFATGFWGMGQSILLISLFQIRFGYVFNRITLLLTFFMLGSAIGGFVSLLTLIKFRKNYLLLLINESAILFFSLLMIILIKLPITGISGEILLFLSSLLSGLLLGFQFPISNALYQKEEGGVEPVGVLFAVDLIGGAVGAFLTSLFLIPVFGIIPLQTFIILIKSFSMILSILLLTTGIR</sequence>
<proteinExistence type="inferred from homology"/>
<feature type="transmembrane region" description="Helical" evidence="4">
    <location>
        <begin position="179"/>
        <end position="206"/>
    </location>
</feature>
<dbReference type="GO" id="GO:0005886">
    <property type="term" value="C:plasma membrane"/>
    <property type="evidence" value="ECO:0007669"/>
    <property type="project" value="UniProtKB-SubCell"/>
</dbReference>
<dbReference type="Pfam" id="PF01564">
    <property type="entry name" value="Spermine_synth"/>
    <property type="match status" value="1"/>
</dbReference>
<comment type="pathway">
    <text evidence="4">Amine and polyamine biosynthesis; spermidine biosynthesis; spermidine from putrescine: step 1/1.</text>
</comment>
<comment type="caution">
    <text evidence="7">The sequence shown here is derived from an EMBL/GenBank/DDBJ whole genome shotgun (WGS) entry which is preliminary data.</text>
</comment>
<keyword evidence="4" id="KW-0812">Transmembrane</keyword>
<feature type="transmembrane region" description="Helical" evidence="4">
    <location>
        <begin position="524"/>
        <end position="543"/>
    </location>
</feature>
<dbReference type="UniPathway" id="UPA00248">
    <property type="reaction ID" value="UER00314"/>
</dbReference>
<dbReference type="CDD" id="cd02440">
    <property type="entry name" value="AdoMet_MTases"/>
    <property type="match status" value="1"/>
</dbReference>
<dbReference type="GO" id="GO:0005829">
    <property type="term" value="C:cytosol"/>
    <property type="evidence" value="ECO:0007669"/>
    <property type="project" value="TreeGrafter"/>
</dbReference>
<evidence type="ECO:0000256" key="2">
    <source>
        <dbReference type="ARBA" id="ARBA00022679"/>
    </source>
</evidence>
<evidence type="ECO:0000256" key="4">
    <source>
        <dbReference type="HAMAP-Rule" id="MF_00198"/>
    </source>
</evidence>
<dbReference type="GO" id="GO:0008295">
    <property type="term" value="P:spermidine biosynthetic process"/>
    <property type="evidence" value="ECO:0007669"/>
    <property type="project" value="UniProtKB-UniRule"/>
</dbReference>
<feature type="transmembrane region" description="Helical" evidence="4">
    <location>
        <begin position="65"/>
        <end position="85"/>
    </location>
</feature>
<keyword evidence="4" id="KW-1133">Transmembrane helix</keyword>
<keyword evidence="3 4" id="KW-0620">Polyamine biosynthesis</keyword>
<comment type="caution">
    <text evidence="4">Lacks the conserved Asp active site.</text>
</comment>
<dbReference type="HAMAP" id="MF_00198">
    <property type="entry name" value="Spermidine_synth"/>
    <property type="match status" value="1"/>
</dbReference>
<feature type="binding site" evidence="4">
    <location>
        <position position="307"/>
    </location>
    <ligand>
        <name>S-methyl-5'-thioadenosine</name>
        <dbReference type="ChEBI" id="CHEBI:17509"/>
    </ligand>
</feature>
<comment type="similarity">
    <text evidence="1 4">Belongs to the spermidine/spermine synthase family.</text>
</comment>
<feature type="transmembrane region" description="Helical" evidence="4">
    <location>
        <begin position="97"/>
        <end position="124"/>
    </location>
</feature>
<comment type="function">
    <text evidence="4">Catalyzes the irreversible transfer of a propylamine group from the amino donor S-adenosylmethioninamine (decarboxy-AdoMet) to putrescine (1,4-diaminobutane) to yield spermidine.</text>
</comment>
<dbReference type="InterPro" id="IPR029063">
    <property type="entry name" value="SAM-dependent_MTases_sf"/>
</dbReference>
<feature type="transmembrane region" description="Helical" evidence="4">
    <location>
        <begin position="712"/>
        <end position="732"/>
    </location>
</feature>
<accession>A0A7C3UXF4</accession>
<dbReference type="EC" id="2.5.1.16" evidence="4"/>
<evidence type="ECO:0000256" key="5">
    <source>
        <dbReference type="PROSITE-ProRule" id="PRU00354"/>
    </source>
</evidence>
<dbReference type="AlphaFoldDB" id="A0A7C3UXF4"/>
<dbReference type="PANTHER" id="PTHR11558:SF11">
    <property type="entry name" value="SPERMIDINE SYNTHASE"/>
    <property type="match status" value="1"/>
</dbReference>
<evidence type="ECO:0000313" key="7">
    <source>
        <dbReference type="EMBL" id="HGE99782.1"/>
    </source>
</evidence>
<feature type="binding site" evidence="4">
    <location>
        <begin position="337"/>
        <end position="338"/>
    </location>
    <ligand>
        <name>S-methyl-5'-thioadenosine</name>
        <dbReference type="ChEBI" id="CHEBI:17509"/>
    </ligand>
</feature>
<evidence type="ECO:0000256" key="1">
    <source>
        <dbReference type="ARBA" id="ARBA00007867"/>
    </source>
</evidence>
<reference evidence="7" key="1">
    <citation type="journal article" date="2020" name="mSystems">
        <title>Genome- and Community-Level Interaction Insights into Carbon Utilization and Element Cycling Functions of Hydrothermarchaeota in Hydrothermal Sediment.</title>
        <authorList>
            <person name="Zhou Z."/>
            <person name="Liu Y."/>
            <person name="Xu W."/>
            <person name="Pan J."/>
            <person name="Luo Z.H."/>
            <person name="Li M."/>
        </authorList>
    </citation>
    <scope>NUCLEOTIDE SEQUENCE [LARGE SCALE GENOMIC DNA]</scope>
    <source>
        <strain evidence="7">SpSt-906</strain>
    </source>
</reference>
<keyword evidence="4" id="KW-0472">Membrane</keyword>
<dbReference type="PROSITE" id="PS51006">
    <property type="entry name" value="PABS_2"/>
    <property type="match status" value="1"/>
</dbReference>
<organism evidence="7">
    <name type="scientific">candidate division WOR-3 bacterium</name>
    <dbReference type="NCBI Taxonomy" id="2052148"/>
    <lineage>
        <taxon>Bacteria</taxon>
        <taxon>Bacteria division WOR-3</taxon>
    </lineage>
</organism>
<name>A0A7C3UXF4_UNCW3</name>
<protein>
    <recommendedName>
        <fullName evidence="4">Polyamine aminopropyltransferase</fullName>
    </recommendedName>
    <alternativeName>
        <fullName evidence="4">Putrescine aminopropyltransferase</fullName>
        <shortName evidence="4">PAPT</shortName>
    </alternativeName>
    <alternativeName>
        <fullName evidence="4">Spermidine synthase</fullName>
        <shortName evidence="4">SPDS</shortName>
        <shortName evidence="4">SPDSY</shortName>
        <ecNumber evidence="4">2.5.1.16</ecNumber>
    </alternativeName>
</protein>
<gene>
    <name evidence="4" type="primary">speE</name>
    <name evidence="7" type="ORF">ENX07_06935</name>
</gene>
<dbReference type="InterPro" id="IPR001045">
    <property type="entry name" value="Spermi_synthase"/>
</dbReference>
<feature type="transmembrane region" description="Helical" evidence="4">
    <location>
        <begin position="645"/>
        <end position="668"/>
    </location>
</feature>